<organism evidence="3 4">
    <name type="scientific">Frankliniella fusca</name>
    <dbReference type="NCBI Taxonomy" id="407009"/>
    <lineage>
        <taxon>Eukaryota</taxon>
        <taxon>Metazoa</taxon>
        <taxon>Ecdysozoa</taxon>
        <taxon>Arthropoda</taxon>
        <taxon>Hexapoda</taxon>
        <taxon>Insecta</taxon>
        <taxon>Pterygota</taxon>
        <taxon>Neoptera</taxon>
        <taxon>Paraneoptera</taxon>
        <taxon>Thysanoptera</taxon>
        <taxon>Terebrantia</taxon>
        <taxon>Thripoidea</taxon>
        <taxon>Thripidae</taxon>
        <taxon>Frankliniella</taxon>
    </lineage>
</organism>
<dbReference type="SMART" id="SM00494">
    <property type="entry name" value="ChtBD2"/>
    <property type="match status" value="2"/>
</dbReference>
<gene>
    <name evidence="3" type="ORF">KUF71_001669</name>
</gene>
<dbReference type="InterPro" id="IPR036508">
    <property type="entry name" value="Chitin-bd_dom_sf"/>
</dbReference>
<name>A0AAE1HLZ0_9NEOP</name>
<dbReference type="PROSITE" id="PS50940">
    <property type="entry name" value="CHIT_BIND_II"/>
    <property type="match status" value="2"/>
</dbReference>
<keyword evidence="4" id="KW-1185">Reference proteome</keyword>
<reference evidence="3" key="1">
    <citation type="submission" date="2021-07" db="EMBL/GenBank/DDBJ databases">
        <authorList>
            <person name="Catto M.A."/>
            <person name="Jacobson A."/>
            <person name="Kennedy G."/>
            <person name="Labadie P."/>
            <person name="Hunt B.G."/>
            <person name="Srinivasan R."/>
        </authorList>
    </citation>
    <scope>NUCLEOTIDE SEQUENCE</scope>
    <source>
        <strain evidence="3">PL_HMW_Pooled</strain>
        <tissue evidence="3">Head</tissue>
    </source>
</reference>
<evidence type="ECO:0000313" key="4">
    <source>
        <dbReference type="Proteomes" id="UP001219518"/>
    </source>
</evidence>
<dbReference type="Pfam" id="PF01607">
    <property type="entry name" value="CBM_14"/>
    <property type="match status" value="1"/>
</dbReference>
<dbReference type="InterPro" id="IPR002557">
    <property type="entry name" value="Chitin-bd_dom"/>
</dbReference>
<dbReference type="GO" id="GO:0008061">
    <property type="term" value="F:chitin binding"/>
    <property type="evidence" value="ECO:0007669"/>
    <property type="project" value="InterPro"/>
</dbReference>
<evidence type="ECO:0000313" key="3">
    <source>
        <dbReference type="EMBL" id="KAK3923010.1"/>
    </source>
</evidence>
<dbReference type="SUPFAM" id="SSF57625">
    <property type="entry name" value="Invertebrate chitin-binding proteins"/>
    <property type="match status" value="1"/>
</dbReference>
<evidence type="ECO:0000256" key="1">
    <source>
        <dbReference type="SAM" id="SignalP"/>
    </source>
</evidence>
<sequence>MAMVPSDRHSQHSEPAMARGSQTLMLAATLLAALLSVQAADLQRLQLIPEFAGLSAAALGAVQADAQCTTANPPGETEVNNVCDGCNAVKPCVSAGALGWVAGASQACPSSTPWCDNGVCVATTPTGSCNTAQPDPSFTCTSSGYFPNLSSCSKYWICIGNDGDPTSLLAYAGDCSAFSNAAYDPRTGQCVQKSQSTCTTVTCRGVGNQVYTPAPWMYVTCLSNSVTDALVVACANKNQSLTNGVCANACNSAGRFPWYDENSSTITDTASFYECVQNGKTFGSPVKGTCPTGSTFDVASSQCTTQGSQP</sequence>
<protein>
    <submittedName>
        <fullName evidence="3">Phosphoenolpyruvate carboxylase</fullName>
    </submittedName>
</protein>
<feature type="domain" description="Chitin-binding type-2" evidence="2">
    <location>
        <begin position="137"/>
        <end position="200"/>
    </location>
</feature>
<feature type="signal peptide" evidence="1">
    <location>
        <begin position="1"/>
        <end position="39"/>
    </location>
</feature>
<keyword evidence="1" id="KW-0732">Signal</keyword>
<comment type="caution">
    <text evidence="3">The sequence shown here is derived from an EMBL/GenBank/DDBJ whole genome shotgun (WGS) entry which is preliminary data.</text>
</comment>
<dbReference type="GO" id="GO:0005576">
    <property type="term" value="C:extracellular region"/>
    <property type="evidence" value="ECO:0007669"/>
    <property type="project" value="InterPro"/>
</dbReference>
<reference evidence="3" key="2">
    <citation type="journal article" date="2023" name="BMC Genomics">
        <title>Pest status, molecular evolution, and epigenetic factors derived from the genome assembly of Frankliniella fusca, a thysanopteran phytovirus vector.</title>
        <authorList>
            <person name="Catto M.A."/>
            <person name="Labadie P.E."/>
            <person name="Jacobson A.L."/>
            <person name="Kennedy G.G."/>
            <person name="Srinivasan R."/>
            <person name="Hunt B.G."/>
        </authorList>
    </citation>
    <scope>NUCLEOTIDE SEQUENCE</scope>
    <source>
        <strain evidence="3">PL_HMW_Pooled</strain>
    </source>
</reference>
<dbReference type="AlphaFoldDB" id="A0AAE1HLZ0"/>
<feature type="domain" description="Chitin-binding type-2" evidence="2">
    <location>
        <begin position="247"/>
        <end position="310"/>
    </location>
</feature>
<dbReference type="EMBL" id="JAHWGI010001134">
    <property type="protein sequence ID" value="KAK3923010.1"/>
    <property type="molecule type" value="Genomic_DNA"/>
</dbReference>
<evidence type="ECO:0000259" key="2">
    <source>
        <dbReference type="PROSITE" id="PS50940"/>
    </source>
</evidence>
<accession>A0AAE1HLZ0</accession>
<feature type="chain" id="PRO_5042099667" evidence="1">
    <location>
        <begin position="40"/>
        <end position="310"/>
    </location>
</feature>
<dbReference type="Gene3D" id="2.170.140.10">
    <property type="entry name" value="Chitin binding domain"/>
    <property type="match status" value="1"/>
</dbReference>
<dbReference type="Proteomes" id="UP001219518">
    <property type="component" value="Unassembled WGS sequence"/>
</dbReference>
<proteinExistence type="predicted"/>